<proteinExistence type="predicted"/>
<feature type="compositionally biased region" description="Polar residues" evidence="1">
    <location>
        <begin position="691"/>
        <end position="701"/>
    </location>
</feature>
<evidence type="ECO:0000256" key="1">
    <source>
        <dbReference type="SAM" id="MobiDB-lite"/>
    </source>
</evidence>
<dbReference type="EMBL" id="BSXT01001172">
    <property type="protein sequence ID" value="GMF39467.1"/>
    <property type="molecule type" value="Genomic_DNA"/>
</dbReference>
<reference evidence="2" key="1">
    <citation type="submission" date="2023-04" db="EMBL/GenBank/DDBJ databases">
        <title>Phytophthora fragariaefolia NBRC 109709.</title>
        <authorList>
            <person name="Ichikawa N."/>
            <person name="Sato H."/>
            <person name="Tonouchi N."/>
        </authorList>
    </citation>
    <scope>NUCLEOTIDE SEQUENCE</scope>
    <source>
        <strain evidence="2">NBRC 109709</strain>
    </source>
</reference>
<name>A0A9W6XIZ4_9STRA</name>
<evidence type="ECO:0000313" key="2">
    <source>
        <dbReference type="EMBL" id="GMF39467.1"/>
    </source>
</evidence>
<gene>
    <name evidence="2" type="ORF">Pfra01_001172600</name>
</gene>
<comment type="caution">
    <text evidence="2">The sequence shown here is derived from an EMBL/GenBank/DDBJ whole genome shotgun (WGS) entry which is preliminary data.</text>
</comment>
<dbReference type="AlphaFoldDB" id="A0A9W6XIZ4"/>
<accession>A0A9W6XIZ4</accession>
<feature type="region of interest" description="Disordered" evidence="1">
    <location>
        <begin position="683"/>
        <end position="704"/>
    </location>
</feature>
<organism evidence="2 3">
    <name type="scientific">Phytophthora fragariaefolia</name>
    <dbReference type="NCBI Taxonomy" id="1490495"/>
    <lineage>
        <taxon>Eukaryota</taxon>
        <taxon>Sar</taxon>
        <taxon>Stramenopiles</taxon>
        <taxon>Oomycota</taxon>
        <taxon>Peronosporomycetes</taxon>
        <taxon>Peronosporales</taxon>
        <taxon>Peronosporaceae</taxon>
        <taxon>Phytophthora</taxon>
    </lineage>
</organism>
<feature type="compositionally biased region" description="Polar residues" evidence="1">
    <location>
        <begin position="140"/>
        <end position="149"/>
    </location>
</feature>
<dbReference type="Proteomes" id="UP001165121">
    <property type="component" value="Unassembled WGS sequence"/>
</dbReference>
<dbReference type="OrthoDB" id="164762at2759"/>
<feature type="region of interest" description="Disordered" evidence="1">
    <location>
        <begin position="119"/>
        <end position="159"/>
    </location>
</feature>
<feature type="compositionally biased region" description="Basic and acidic residues" evidence="1">
    <location>
        <begin position="150"/>
        <end position="159"/>
    </location>
</feature>
<evidence type="ECO:0000313" key="3">
    <source>
        <dbReference type="Proteomes" id="UP001165121"/>
    </source>
</evidence>
<sequence length="842" mass="94598">MAQTESLDPLAGQPTDEFGIPVSVKHFPQTDLPVWQYIHQLATPQPNSRSYHPHTHICVLCAAKPPMRAGKRALTWRNALMRCRMSTNAVSHIQRVHPEEFVAIADYKKRKRDALVSVAKAKGEGKSKSERAHTKRKTSKTQGGQAQQAKESEPVEAKNEVPVVQTKTAGLGALARRRATAKTMDLLKTWLISSGLPISTLQDETFQQLLKLSNSAVAAMPTASNLHMQVEEDFTKFSRFLRSYLAAESEAAMGLPFLSLRHDLRPLSGATIEDEAEEDMLSDQQDAFMSVTLRFIDSQWRTVDLVLAAKEVSRGLDQPANELVTRILSESYDIPSILNYARFQVIADEETPTLTNECVHESSSDEHEDQLTRTLRRCVVEALGVDTDTSVGSQTGLRRILRLLQDLVEYFEVPDRAAALAGISARHNEQSPVCTTSSFGDLYLSNFTSIGTIAELLRMSCARYRSYRLYFQSPVRPTATEPELETAWMQLSSDDWRAATEVEAILTQFAQFRLEERIAPRTGAVSPSYALLFRRLLSVTSHASSLKCLSIEDDLTTTSSPVKRAVRRISRRVDTFTPTGQQCVMRLRQLIAQYFPAPQTPSTTDDEIKAMLLDPRINPKAADLVTDTRAFRRAEQALRQEHRVVFELISVRHKNANPNSEGEVEDDLEDDEDDEEISALLMVDGPKNQPPAAQSTTSSGRRLNDTIAEDEARAWREWQQVYVAWDTLVSEGADLFDKGQYNLLKLYHHVNILKWFRDVGQRAHPAASLLARMYLGQQLGPSQTFGASLRSFMKQEDPKWVSSAVRRAEKRCILHHNWRQYQHLSANALSHANDGSISIDTV</sequence>
<keyword evidence="3" id="KW-1185">Reference proteome</keyword>
<protein>
    <submittedName>
        <fullName evidence="2">Unnamed protein product</fullName>
    </submittedName>
</protein>
<feature type="compositionally biased region" description="Basic and acidic residues" evidence="1">
    <location>
        <begin position="121"/>
        <end position="132"/>
    </location>
</feature>